<dbReference type="InterPro" id="IPR013094">
    <property type="entry name" value="AB_hydrolase_3"/>
</dbReference>
<organism evidence="3 4">
    <name type="scientific">Cellulomonas iranensis</name>
    <dbReference type="NCBI Taxonomy" id="76862"/>
    <lineage>
        <taxon>Bacteria</taxon>
        <taxon>Bacillati</taxon>
        <taxon>Actinomycetota</taxon>
        <taxon>Actinomycetes</taxon>
        <taxon>Micrococcales</taxon>
        <taxon>Cellulomonadaceae</taxon>
        <taxon>Cellulomonas</taxon>
    </lineage>
</organism>
<dbReference type="InterPro" id="IPR029058">
    <property type="entry name" value="AB_hydrolase_fold"/>
</dbReference>
<proteinExistence type="predicted"/>
<dbReference type="PANTHER" id="PTHR48081:SF8">
    <property type="entry name" value="ALPHA_BETA HYDROLASE FOLD-3 DOMAIN-CONTAINING PROTEIN-RELATED"/>
    <property type="match status" value="1"/>
</dbReference>
<evidence type="ECO:0000259" key="2">
    <source>
        <dbReference type="Pfam" id="PF07859"/>
    </source>
</evidence>
<accession>A0ABU0GJJ9</accession>
<feature type="domain" description="Alpha/beta hydrolase fold-3" evidence="2">
    <location>
        <begin position="87"/>
        <end position="292"/>
    </location>
</feature>
<evidence type="ECO:0000256" key="1">
    <source>
        <dbReference type="ARBA" id="ARBA00022801"/>
    </source>
</evidence>
<dbReference type="PANTHER" id="PTHR48081">
    <property type="entry name" value="AB HYDROLASE SUPERFAMILY PROTEIN C4A8.06C"/>
    <property type="match status" value="1"/>
</dbReference>
<dbReference type="Gene3D" id="3.40.50.1820">
    <property type="entry name" value="alpha/beta hydrolase"/>
    <property type="match status" value="1"/>
</dbReference>
<dbReference type="EMBL" id="JAUSVM010000001">
    <property type="protein sequence ID" value="MDQ0425531.1"/>
    <property type="molecule type" value="Genomic_DNA"/>
</dbReference>
<name>A0ABU0GJJ9_9CELL</name>
<keyword evidence="4" id="KW-1185">Reference proteome</keyword>
<dbReference type="InterPro" id="IPR050300">
    <property type="entry name" value="GDXG_lipolytic_enzyme"/>
</dbReference>
<dbReference type="Proteomes" id="UP001240250">
    <property type="component" value="Unassembled WGS sequence"/>
</dbReference>
<evidence type="ECO:0000313" key="4">
    <source>
        <dbReference type="Proteomes" id="UP001240250"/>
    </source>
</evidence>
<reference evidence="3 4" key="1">
    <citation type="submission" date="2023-07" db="EMBL/GenBank/DDBJ databases">
        <title>Sequencing the genomes of 1000 actinobacteria strains.</title>
        <authorList>
            <person name="Klenk H.-P."/>
        </authorList>
    </citation>
    <scope>NUCLEOTIDE SEQUENCE [LARGE SCALE GENOMIC DNA]</scope>
    <source>
        <strain evidence="3 4">DSM 14785</strain>
    </source>
</reference>
<sequence>MTQVAVARPPFDPAIADALTTRAADVVTTLRPDEITALRERAQPPVLADVAAEAGLELTWHEAPGPGGGTVRVALLRPPVDHAVPVLLHLHGGGLVVGTVSDDVAAAAQVAPGWAVASVEYRLAPEHPYPAAVEDAYAALTWLVGDADVLGLDPTCVVVEGISAGGGLAAALALLVRDRGGPALAGQLLVCPMLDDRNETASGHQMAGVGSWDRTANATAWAAYLGDRAGGTGTPPYAAAARAADLRGLPPAFVDVGSAETFRDECVAYAARLWADGGDAELHVWPGGCHGFDGLVPDAPVSRDARLARARWLARLRERVTAPDLT</sequence>
<evidence type="ECO:0000313" key="3">
    <source>
        <dbReference type="EMBL" id="MDQ0425531.1"/>
    </source>
</evidence>
<gene>
    <name evidence="3" type="ORF">JO380_001912</name>
</gene>
<dbReference type="RefSeq" id="WP_070318725.1">
    <property type="nucleotide sequence ID" value="NZ_JAUSVM010000001.1"/>
</dbReference>
<keyword evidence="1" id="KW-0378">Hydrolase</keyword>
<dbReference type="SUPFAM" id="SSF53474">
    <property type="entry name" value="alpha/beta-Hydrolases"/>
    <property type="match status" value="1"/>
</dbReference>
<protein>
    <submittedName>
        <fullName evidence="3">Acetyl esterase/lipase</fullName>
    </submittedName>
</protein>
<comment type="caution">
    <text evidence="3">The sequence shown here is derived from an EMBL/GenBank/DDBJ whole genome shotgun (WGS) entry which is preliminary data.</text>
</comment>
<dbReference type="Pfam" id="PF07859">
    <property type="entry name" value="Abhydrolase_3"/>
    <property type="match status" value="1"/>
</dbReference>